<dbReference type="GO" id="GO:0030246">
    <property type="term" value="F:carbohydrate binding"/>
    <property type="evidence" value="ECO:0007669"/>
    <property type="project" value="InterPro"/>
</dbReference>
<accession>A0A0K1Q3G9</accession>
<evidence type="ECO:0000313" key="2">
    <source>
        <dbReference type="Proteomes" id="UP000064967"/>
    </source>
</evidence>
<dbReference type="Pfam" id="PF01263">
    <property type="entry name" value="Aldose_epim"/>
    <property type="match status" value="1"/>
</dbReference>
<dbReference type="GO" id="GO:0004034">
    <property type="term" value="F:aldose 1-epimerase activity"/>
    <property type="evidence" value="ECO:0007669"/>
    <property type="project" value="TreeGrafter"/>
</dbReference>
<dbReference type="RefSeq" id="WP_169928013.1">
    <property type="nucleotide sequence ID" value="NZ_CP012333.1"/>
</dbReference>
<dbReference type="CDD" id="cd09022">
    <property type="entry name" value="Aldose_epim_Ec_YihR"/>
    <property type="match status" value="1"/>
</dbReference>
<dbReference type="EMBL" id="CP012333">
    <property type="protein sequence ID" value="AKV00177.1"/>
    <property type="molecule type" value="Genomic_DNA"/>
</dbReference>
<keyword evidence="2" id="KW-1185">Reference proteome</keyword>
<dbReference type="PATRIC" id="fig|1391654.3.peg.6947"/>
<dbReference type="KEGG" id="llu:AKJ09_06840"/>
<dbReference type="Gene3D" id="2.70.98.10">
    <property type="match status" value="1"/>
</dbReference>
<sequence>MALSGEQIEIALGAERLVVATVGATLRSYTVGDRAVLDGFEADEICPDGRGQILMPWPNRIADGRYSFSGHVHQLPIDEPELGHAIHGLVRWADWSVERRAAEFVRLRHRLEPRPGYPFPLDLSVEYRLSVGGLGVTFTALNIGPKPCPFGAGAHPYFRFTEASVDAIELCVRAADWLDVDPRSIPRKERPVEHSVVDFHQPRPIGTARLDHAFTRLERDGAGLATVVLRCGRSEILVWQDRAFDFVQLYTGDTLPNRSRRRDGLAVEPMTCAPNAFNSGNGLRVLAPGEVFEGRWGIAVSTRSGRRSGHGS</sequence>
<proteinExistence type="predicted"/>
<evidence type="ECO:0000313" key="1">
    <source>
        <dbReference type="EMBL" id="AKV00177.1"/>
    </source>
</evidence>
<dbReference type="PANTHER" id="PTHR10091:SF0">
    <property type="entry name" value="GALACTOSE MUTAROTASE"/>
    <property type="match status" value="1"/>
</dbReference>
<organism evidence="1 2">
    <name type="scientific">Labilithrix luteola</name>
    <dbReference type="NCBI Taxonomy" id="1391654"/>
    <lineage>
        <taxon>Bacteria</taxon>
        <taxon>Pseudomonadati</taxon>
        <taxon>Myxococcota</taxon>
        <taxon>Polyangia</taxon>
        <taxon>Polyangiales</taxon>
        <taxon>Labilitrichaceae</taxon>
        <taxon>Labilithrix</taxon>
    </lineage>
</organism>
<dbReference type="InterPro" id="IPR008183">
    <property type="entry name" value="Aldose_1/G6P_1-epimerase"/>
</dbReference>
<name>A0A0K1Q3G9_9BACT</name>
<dbReference type="GO" id="GO:0006006">
    <property type="term" value="P:glucose metabolic process"/>
    <property type="evidence" value="ECO:0007669"/>
    <property type="project" value="TreeGrafter"/>
</dbReference>
<protein>
    <submittedName>
        <fullName evidence="1">Putative aldose-1-epimerase</fullName>
    </submittedName>
</protein>
<dbReference type="Proteomes" id="UP000064967">
    <property type="component" value="Chromosome"/>
</dbReference>
<dbReference type="InterPro" id="IPR014718">
    <property type="entry name" value="GH-type_carb-bd"/>
</dbReference>
<dbReference type="SUPFAM" id="SSF74650">
    <property type="entry name" value="Galactose mutarotase-like"/>
    <property type="match status" value="1"/>
</dbReference>
<reference evidence="1 2" key="1">
    <citation type="submission" date="2015-08" db="EMBL/GenBank/DDBJ databases">
        <authorList>
            <person name="Babu N.S."/>
            <person name="Beckwith C.J."/>
            <person name="Beseler K.G."/>
            <person name="Brison A."/>
            <person name="Carone J.V."/>
            <person name="Caskin T.P."/>
            <person name="Diamond M."/>
            <person name="Durham M.E."/>
            <person name="Foxe J.M."/>
            <person name="Go M."/>
            <person name="Henderson B.A."/>
            <person name="Jones I.B."/>
            <person name="McGettigan J.A."/>
            <person name="Micheletti S.J."/>
            <person name="Nasrallah M.E."/>
            <person name="Ortiz D."/>
            <person name="Piller C.R."/>
            <person name="Privatt S.R."/>
            <person name="Schneider S.L."/>
            <person name="Sharp S."/>
            <person name="Smith T.C."/>
            <person name="Stanton J.D."/>
            <person name="Ullery H.E."/>
            <person name="Wilson R.J."/>
            <person name="Serrano M.G."/>
            <person name="Buck G."/>
            <person name="Lee V."/>
            <person name="Wang Y."/>
            <person name="Carvalho R."/>
            <person name="Voegtly L."/>
            <person name="Shi R."/>
            <person name="Duckworth R."/>
            <person name="Johnson A."/>
            <person name="Loviza R."/>
            <person name="Walstead R."/>
            <person name="Shah Z."/>
            <person name="Kiflezghi M."/>
            <person name="Wade K."/>
            <person name="Ball S.L."/>
            <person name="Bradley K.W."/>
            <person name="Asai D.J."/>
            <person name="Bowman C.A."/>
            <person name="Russell D.A."/>
            <person name="Pope W.H."/>
            <person name="Jacobs-Sera D."/>
            <person name="Hendrix R.W."/>
            <person name="Hatfull G.F."/>
        </authorList>
    </citation>
    <scope>NUCLEOTIDE SEQUENCE [LARGE SCALE GENOMIC DNA]</scope>
    <source>
        <strain evidence="1 2">DSM 27648</strain>
    </source>
</reference>
<gene>
    <name evidence="1" type="ORF">AKJ09_06840</name>
</gene>
<dbReference type="GO" id="GO:0033499">
    <property type="term" value="P:galactose catabolic process via UDP-galactose, Leloir pathway"/>
    <property type="evidence" value="ECO:0007669"/>
    <property type="project" value="TreeGrafter"/>
</dbReference>
<dbReference type="InterPro" id="IPR011013">
    <property type="entry name" value="Gal_mutarotase_sf_dom"/>
</dbReference>
<dbReference type="InterPro" id="IPR037480">
    <property type="entry name" value="YihR-like"/>
</dbReference>
<dbReference type="PANTHER" id="PTHR10091">
    <property type="entry name" value="ALDOSE-1-EPIMERASE"/>
    <property type="match status" value="1"/>
</dbReference>
<dbReference type="AlphaFoldDB" id="A0A0K1Q3G9"/>
<dbReference type="STRING" id="1391654.AKJ09_06840"/>